<name>A0A0A9F8Y8_ARUDO</name>
<accession>A0A0A9F8Y8</accession>
<reference evidence="1" key="1">
    <citation type="submission" date="2014-09" db="EMBL/GenBank/DDBJ databases">
        <authorList>
            <person name="Magalhaes I.L.F."/>
            <person name="Oliveira U."/>
            <person name="Santos F.R."/>
            <person name="Vidigal T.H.D.A."/>
            <person name="Brescovit A.D."/>
            <person name="Santos A.J."/>
        </authorList>
    </citation>
    <scope>NUCLEOTIDE SEQUENCE</scope>
    <source>
        <tissue evidence="1">Shoot tissue taken approximately 20 cm above the soil surface</tissue>
    </source>
</reference>
<protein>
    <submittedName>
        <fullName evidence="1">Uncharacterized protein</fullName>
    </submittedName>
</protein>
<evidence type="ECO:0000313" key="1">
    <source>
        <dbReference type="EMBL" id="JAE09510.1"/>
    </source>
</evidence>
<reference evidence="1" key="2">
    <citation type="journal article" date="2015" name="Data Brief">
        <title>Shoot transcriptome of the giant reed, Arundo donax.</title>
        <authorList>
            <person name="Barrero R.A."/>
            <person name="Guerrero F.D."/>
            <person name="Moolhuijzen P."/>
            <person name="Goolsby J.A."/>
            <person name="Tidwell J."/>
            <person name="Bellgard S.E."/>
            <person name="Bellgard M.I."/>
        </authorList>
    </citation>
    <scope>NUCLEOTIDE SEQUENCE</scope>
    <source>
        <tissue evidence="1">Shoot tissue taken approximately 20 cm above the soil surface</tissue>
    </source>
</reference>
<dbReference type="EMBL" id="GBRH01188386">
    <property type="protein sequence ID" value="JAE09510.1"/>
    <property type="molecule type" value="Transcribed_RNA"/>
</dbReference>
<dbReference type="AlphaFoldDB" id="A0A0A9F8Y8"/>
<organism evidence="1">
    <name type="scientific">Arundo donax</name>
    <name type="common">Giant reed</name>
    <name type="synonym">Donax arundinaceus</name>
    <dbReference type="NCBI Taxonomy" id="35708"/>
    <lineage>
        <taxon>Eukaryota</taxon>
        <taxon>Viridiplantae</taxon>
        <taxon>Streptophyta</taxon>
        <taxon>Embryophyta</taxon>
        <taxon>Tracheophyta</taxon>
        <taxon>Spermatophyta</taxon>
        <taxon>Magnoliopsida</taxon>
        <taxon>Liliopsida</taxon>
        <taxon>Poales</taxon>
        <taxon>Poaceae</taxon>
        <taxon>PACMAD clade</taxon>
        <taxon>Arundinoideae</taxon>
        <taxon>Arundineae</taxon>
        <taxon>Arundo</taxon>
    </lineage>
</organism>
<proteinExistence type="predicted"/>
<sequence>MRVTSSIGCWSLQVSHVYGMIKEFVQPNFDFINRQCLLRFTGRIRQTNKLKV</sequence>